<evidence type="ECO:0000256" key="3">
    <source>
        <dbReference type="ARBA" id="ARBA00022833"/>
    </source>
</evidence>
<feature type="domain" description="RING-type" evidence="6">
    <location>
        <begin position="440"/>
        <end position="485"/>
    </location>
</feature>
<keyword evidence="2 4" id="KW-0863">Zinc-finger</keyword>
<dbReference type="AlphaFoldDB" id="A0A445CNF9"/>
<proteinExistence type="predicted"/>
<feature type="region of interest" description="Disordered" evidence="5">
    <location>
        <begin position="633"/>
        <end position="670"/>
    </location>
</feature>
<dbReference type="InterPro" id="IPR044274">
    <property type="entry name" value="RFI2"/>
</dbReference>
<dbReference type="Pfam" id="PF13639">
    <property type="entry name" value="zf-RING_2"/>
    <property type="match status" value="2"/>
</dbReference>
<accession>A0A445CNF9</accession>
<keyword evidence="8" id="KW-1185">Reference proteome</keyword>
<dbReference type="Gene3D" id="3.30.40.10">
    <property type="entry name" value="Zinc/RING finger domain, C3HC4 (zinc finger)"/>
    <property type="match status" value="2"/>
</dbReference>
<feature type="region of interest" description="Disordered" evidence="5">
    <location>
        <begin position="307"/>
        <end position="349"/>
    </location>
</feature>
<feature type="compositionally biased region" description="Polar residues" evidence="5">
    <location>
        <begin position="228"/>
        <end position="247"/>
    </location>
</feature>
<evidence type="ECO:0000259" key="6">
    <source>
        <dbReference type="PROSITE" id="PS50089"/>
    </source>
</evidence>
<feature type="compositionally biased region" description="Polar residues" evidence="5">
    <location>
        <begin position="314"/>
        <end position="324"/>
    </location>
</feature>
<keyword evidence="1" id="KW-0479">Metal-binding</keyword>
<dbReference type="SUPFAM" id="SSF57850">
    <property type="entry name" value="RING/U-box"/>
    <property type="match status" value="2"/>
</dbReference>
<organism evidence="7 8">
    <name type="scientific">Arachis hypogaea</name>
    <name type="common">Peanut</name>
    <dbReference type="NCBI Taxonomy" id="3818"/>
    <lineage>
        <taxon>Eukaryota</taxon>
        <taxon>Viridiplantae</taxon>
        <taxon>Streptophyta</taxon>
        <taxon>Embryophyta</taxon>
        <taxon>Tracheophyta</taxon>
        <taxon>Spermatophyta</taxon>
        <taxon>Magnoliopsida</taxon>
        <taxon>eudicotyledons</taxon>
        <taxon>Gunneridae</taxon>
        <taxon>Pentapetalae</taxon>
        <taxon>rosids</taxon>
        <taxon>fabids</taxon>
        <taxon>Fabales</taxon>
        <taxon>Fabaceae</taxon>
        <taxon>Papilionoideae</taxon>
        <taxon>50 kb inversion clade</taxon>
        <taxon>dalbergioids sensu lato</taxon>
        <taxon>Dalbergieae</taxon>
        <taxon>Pterocarpus clade</taxon>
        <taxon>Arachis</taxon>
    </lineage>
</organism>
<feature type="region of interest" description="Disordered" evidence="5">
    <location>
        <begin position="228"/>
        <end position="259"/>
    </location>
</feature>
<dbReference type="EMBL" id="SDMP01000006">
    <property type="protein sequence ID" value="RYR52455.1"/>
    <property type="molecule type" value="Genomic_DNA"/>
</dbReference>
<reference evidence="7 8" key="1">
    <citation type="submission" date="2019-01" db="EMBL/GenBank/DDBJ databases">
        <title>Sequencing of cultivated peanut Arachis hypogaea provides insights into genome evolution and oil improvement.</title>
        <authorList>
            <person name="Chen X."/>
        </authorList>
    </citation>
    <scope>NUCLEOTIDE SEQUENCE [LARGE SCALE GENOMIC DNA]</scope>
    <source>
        <strain evidence="8">cv. Fuhuasheng</strain>
        <tissue evidence="7">Leaves</tissue>
    </source>
</reference>
<keyword evidence="3" id="KW-0862">Zinc</keyword>
<evidence type="ECO:0000313" key="7">
    <source>
        <dbReference type="EMBL" id="RYR52455.1"/>
    </source>
</evidence>
<evidence type="ECO:0000256" key="5">
    <source>
        <dbReference type="SAM" id="MobiDB-lite"/>
    </source>
</evidence>
<dbReference type="SMART" id="SM00249">
    <property type="entry name" value="PHD"/>
    <property type="match status" value="2"/>
</dbReference>
<name>A0A445CNF9_ARAHY</name>
<evidence type="ECO:0000256" key="4">
    <source>
        <dbReference type="PROSITE-ProRule" id="PRU00175"/>
    </source>
</evidence>
<dbReference type="STRING" id="3818.A0A445CNF9"/>
<feature type="compositionally biased region" description="Polar residues" evidence="5">
    <location>
        <begin position="719"/>
        <end position="752"/>
    </location>
</feature>
<evidence type="ECO:0000256" key="2">
    <source>
        <dbReference type="ARBA" id="ARBA00022771"/>
    </source>
</evidence>
<gene>
    <name evidence="7" type="ORF">Ahy_A06g027371</name>
</gene>
<feature type="region of interest" description="Disordered" evidence="5">
    <location>
        <begin position="795"/>
        <end position="833"/>
    </location>
</feature>
<evidence type="ECO:0000313" key="8">
    <source>
        <dbReference type="Proteomes" id="UP000289738"/>
    </source>
</evidence>
<dbReference type="PROSITE" id="PS50089">
    <property type="entry name" value="ZF_RING_2"/>
    <property type="match status" value="2"/>
</dbReference>
<feature type="compositionally biased region" description="Polar residues" evidence="5">
    <location>
        <begin position="807"/>
        <end position="819"/>
    </location>
</feature>
<dbReference type="InterPro" id="IPR001841">
    <property type="entry name" value="Znf_RING"/>
</dbReference>
<dbReference type="InterPro" id="IPR001965">
    <property type="entry name" value="Znf_PHD"/>
</dbReference>
<feature type="region of interest" description="Disordered" evidence="5">
    <location>
        <begin position="712"/>
        <end position="755"/>
    </location>
</feature>
<feature type="domain" description="RING-type" evidence="6">
    <location>
        <begin position="23"/>
        <end position="68"/>
    </location>
</feature>
<comment type="caution">
    <text evidence="7">The sequence shown here is derived from an EMBL/GenBank/DDBJ whole genome shotgun (WGS) entry which is preliminary data.</text>
</comment>
<dbReference type="InterPro" id="IPR013083">
    <property type="entry name" value="Znf_RING/FYVE/PHD"/>
</dbReference>
<dbReference type="GO" id="GO:0008270">
    <property type="term" value="F:zinc ion binding"/>
    <property type="evidence" value="ECO:0007669"/>
    <property type="project" value="UniProtKB-KW"/>
</dbReference>
<feature type="compositionally biased region" description="Polar residues" evidence="5">
    <location>
        <begin position="331"/>
        <end position="347"/>
    </location>
</feature>
<dbReference type="Proteomes" id="UP000289738">
    <property type="component" value="Chromosome A06"/>
</dbReference>
<dbReference type="GO" id="GO:0004842">
    <property type="term" value="F:ubiquitin-protein transferase activity"/>
    <property type="evidence" value="ECO:0007669"/>
    <property type="project" value="InterPro"/>
</dbReference>
<dbReference type="PANTHER" id="PTHR46798:SF14">
    <property type="entry name" value="PROTEIN, PUTATIVE-RELATED"/>
    <property type="match status" value="1"/>
</dbReference>
<evidence type="ECO:0000256" key="1">
    <source>
        <dbReference type="ARBA" id="ARBA00022723"/>
    </source>
</evidence>
<dbReference type="PANTHER" id="PTHR46798">
    <property type="entry name" value="OS09G0511500 PROTEIN"/>
    <property type="match status" value="1"/>
</dbReference>
<protein>
    <recommendedName>
        <fullName evidence="6">RING-type domain-containing protein</fullName>
    </recommendedName>
</protein>
<sequence>MGLGTDNDNDDDGVTNPSPSVSCSICLEPVARSGDRSWANLQCGHQFHLDCIGSAFNIKGAMQCPNCRKIEKGQWLYGSRSYPEFSSDDWTHDEDLYDLSYSEMSFGVHWCPFGNLTRLPSAFETLITLQLTKSGFISTLYYDDPDILGHHAIFAEHTAVSSGSHPCPYIAYFGPIHPSTSNSGGNGSEASNFNHWSGPPIPSDLPTSYAFPALDLHYPSWEHHSSHFSSANSRLGTADQPSVSPGNQRPGRGSLEIPRSGSFMHPFIVGHSSGARAGASVASSMIPPYPGSNARARDRVQALQAYYQPPQPPNSTSMRTPNASDTRRSSSHNGSAQLAQVASSPDQSGGFLLIPSSSLGRNFPEEAHLPSRFQAWERDHLPSLSFNHVDRESSWRAYHQAASGSEPSFRVLDETMGLGTDKDDHVVHDGDSNPFPSVSCSICLDPVSRTGDRSWANLQCGHQFHLDCIGSAFNIKGAMQCPNCRKIEKGQWLYGSRSYPEFSTDDWAHDEDLYDLSYSEMSFGVHWCPFGNLTRLPSFEEGEFSSTAYHDILGQHAIFAEHTAVSSGSHPCPYIAYFGPLHPSPSNSGRTGSETSNFSHWSNPPIPSDMPTSYAFPAMDLHYHSWEHHSPHFSSASSHLGTADHPAVSPGSQRPARGSSEVPRPGSFMHPFIVGHSSGARAGTSVASSMIPPYPGSNARAQDRVQALQAYYQPPQPPNSTSMRTPNASGTRRSNSHSGSVQLAQVSPSSDPSGGFLLIPSGSSGRNFPEEVHMPSRFQAWERDHLPSLSLNHADRESSWRAYHQAASGSEPSIRSNSFRLRHGTERMPSQNR</sequence>
<dbReference type="SMART" id="SM00184">
    <property type="entry name" value="RING"/>
    <property type="match status" value="2"/>
</dbReference>